<dbReference type="WormBase" id="Y73C8C.4">
    <property type="protein sequence ID" value="CE36052"/>
    <property type="gene ID" value="WBGene00022263"/>
</dbReference>
<dbReference type="PANTHER" id="PTHR31897">
    <property type="entry name" value="PROTEIN CBG17011-RELATED"/>
    <property type="match status" value="1"/>
</dbReference>
<dbReference type="AGR" id="WB:WBGene00022263"/>
<dbReference type="CTD" id="190661"/>
<evidence type="ECO:0000313" key="3">
    <source>
        <dbReference type="Proteomes" id="UP000001940"/>
    </source>
</evidence>
<accession>Q9TXW1</accession>
<dbReference type="Proteomes" id="UP000001940">
    <property type="component" value="Chromosome V"/>
</dbReference>
<dbReference type="KEGG" id="cel:CELE_Y73C8C.4"/>
<gene>
    <name evidence="2" type="ORF">CELE_Y73C8C.4</name>
    <name evidence="2 4" type="ORF">Y73C8C.4</name>
</gene>
<evidence type="ECO:0000313" key="2">
    <source>
        <dbReference type="EMBL" id="CCD67818.1"/>
    </source>
</evidence>
<evidence type="ECO:0000259" key="1">
    <source>
        <dbReference type="Pfam" id="PF01579"/>
    </source>
</evidence>
<dbReference type="Pfam" id="PF01579">
    <property type="entry name" value="DUF19"/>
    <property type="match status" value="1"/>
</dbReference>
<dbReference type="EMBL" id="BX284605">
    <property type="protein sequence ID" value="CCD67818.1"/>
    <property type="molecule type" value="Genomic_DNA"/>
</dbReference>
<proteinExistence type="predicted"/>
<feature type="domain" description="T20D4.11-like" evidence="1">
    <location>
        <begin position="32"/>
        <end position="183"/>
    </location>
</feature>
<dbReference type="PaxDb" id="6239-Y73C8C.4"/>
<keyword evidence="3" id="KW-1185">Reference proteome</keyword>
<dbReference type="FunCoup" id="Q9TXW1">
    <property type="interactions" value="6"/>
</dbReference>
<sequence length="356" mass="41636">MRLSICWVIPLFTCFNYIESKSTKLNSSLNVCTQSEKAEINAKCTPYVNNLMNLTNEYSNIQVTSEIAKNINTTCNKIPTCFGQFNCTEAQKNKETYERKCEKIEFTYYEMMDCVSKIYALYYRGDYFCSFGINFLTKDPDSRRKSYVSGEECVKGIALRTKCDKKALEYLDSYYERFVDIMSTKHHGHSLFHELVSKRCDPVKDKMNEEIIVLKSEMKSSIELTTHEKTTEAWRTFEKKRWSKPTSVCDELKTCMKSSYFSEDRTNETVELCNVMYEDVFNLCLNEVRTREDAKTFPCFIDEKFHDPQNNTELLKNKECIQYVMTGMCGDGILTNFDINWDNYQKNTNSTEGNLI</sequence>
<dbReference type="PANTHER" id="PTHR31897:SF2">
    <property type="entry name" value="DUF19 DOMAIN-CONTAINING PROTEIN"/>
    <property type="match status" value="1"/>
</dbReference>
<dbReference type="GeneID" id="190661"/>
<dbReference type="DIP" id="DIP-24555N"/>
<dbReference type="PhylomeDB" id="Q9TXW1"/>
<dbReference type="HOGENOM" id="CLU_058511_0_0_1"/>
<evidence type="ECO:0000313" key="4">
    <source>
        <dbReference type="WormBase" id="Y73C8C.4"/>
    </source>
</evidence>
<dbReference type="OrthoDB" id="5870717at2759"/>
<protein>
    <submittedName>
        <fullName evidence="2">T20D4.11-like domain-containing protein</fullName>
    </submittedName>
</protein>
<dbReference type="AlphaFoldDB" id="Q9TXW1"/>
<dbReference type="InParanoid" id="Q9TXW1"/>
<dbReference type="OMA" id="FYEAKCQ"/>
<dbReference type="UCSC" id="Y73C8C.4">
    <property type="organism name" value="c. elegans"/>
</dbReference>
<dbReference type="InterPro" id="IPR002542">
    <property type="entry name" value="T20D4.11-like_dom"/>
</dbReference>
<dbReference type="Bgee" id="WBGene00022263">
    <property type="expression patterns" value="Expressed in larva and 1 other cell type or tissue"/>
</dbReference>
<organism evidence="2 3">
    <name type="scientific">Caenorhabditis elegans</name>
    <dbReference type="NCBI Taxonomy" id="6239"/>
    <lineage>
        <taxon>Eukaryota</taxon>
        <taxon>Metazoa</taxon>
        <taxon>Ecdysozoa</taxon>
        <taxon>Nematoda</taxon>
        <taxon>Chromadorea</taxon>
        <taxon>Rhabditida</taxon>
        <taxon>Rhabditina</taxon>
        <taxon>Rhabditomorpha</taxon>
        <taxon>Rhabditoidea</taxon>
        <taxon>Rhabditidae</taxon>
        <taxon>Peloderinae</taxon>
        <taxon>Caenorhabditis</taxon>
    </lineage>
</organism>
<dbReference type="RefSeq" id="NP_503848.2">
    <property type="nucleotide sequence ID" value="NM_071447.2"/>
</dbReference>
<reference evidence="2 3" key="1">
    <citation type="journal article" date="1998" name="Science">
        <title>Genome sequence of the nematode C. elegans: a platform for investigating biology.</title>
        <authorList>
            <consortium name="The C. elegans sequencing consortium"/>
            <person name="Sulson J.E."/>
            <person name="Waterston R."/>
        </authorList>
    </citation>
    <scope>NUCLEOTIDE SEQUENCE [LARGE SCALE GENOMIC DNA]</scope>
    <source>
        <strain evidence="2 3">Bristol N2</strain>
    </source>
</reference>
<dbReference type="PIR" id="T33791">
    <property type="entry name" value="T33791"/>
</dbReference>
<name>Q9TXW1_CAEEL</name>